<dbReference type="PANTHER" id="PTHR23235:SF142">
    <property type="entry name" value="ZINC FINGER PROTEIN 384"/>
    <property type="match status" value="1"/>
</dbReference>
<keyword evidence="1" id="KW-0479">Metal-binding</keyword>
<feature type="domain" description="C2H2-type" evidence="8">
    <location>
        <begin position="53"/>
        <end position="80"/>
    </location>
</feature>
<evidence type="ECO:0000256" key="6">
    <source>
        <dbReference type="PROSITE-ProRule" id="PRU00042"/>
    </source>
</evidence>
<feature type="compositionally biased region" description="Low complexity" evidence="7">
    <location>
        <begin position="30"/>
        <end position="39"/>
    </location>
</feature>
<dbReference type="PANTHER" id="PTHR23235">
    <property type="entry name" value="KRUEPPEL-LIKE TRANSCRIPTION FACTOR"/>
    <property type="match status" value="1"/>
</dbReference>
<feature type="region of interest" description="Disordered" evidence="7">
    <location>
        <begin position="1"/>
        <end position="52"/>
    </location>
</feature>
<dbReference type="GO" id="GO:0000981">
    <property type="term" value="F:DNA-binding transcription factor activity, RNA polymerase II-specific"/>
    <property type="evidence" value="ECO:0007669"/>
    <property type="project" value="TreeGrafter"/>
</dbReference>
<dbReference type="SUPFAM" id="SSF57667">
    <property type="entry name" value="beta-beta-alpha zinc fingers"/>
    <property type="match status" value="1"/>
</dbReference>
<dbReference type="EMBL" id="GBZX01002779">
    <property type="protein sequence ID" value="JAG89961.1"/>
    <property type="molecule type" value="mRNA"/>
</dbReference>
<dbReference type="InterPro" id="IPR013087">
    <property type="entry name" value="Znf_C2H2_type"/>
</dbReference>
<sequence length="108" mass="12596">DWPASERQPVERVRRTPVPLRSSWSASWRQQQQQQQQQQSSPFTGHTSGRKLFRCPMCPKMFGRRTGMVAHIRVHTGEKPFQCAFCTRSFSDKSNARRHMLTHAGQEQ</sequence>
<dbReference type="FunFam" id="3.30.160.60:FF:002343">
    <property type="entry name" value="Zinc finger protein 33A"/>
    <property type="match status" value="1"/>
</dbReference>
<dbReference type="GO" id="GO:0008270">
    <property type="term" value="F:zinc ion binding"/>
    <property type="evidence" value="ECO:0007669"/>
    <property type="project" value="UniProtKB-KW"/>
</dbReference>
<evidence type="ECO:0000313" key="9">
    <source>
        <dbReference type="EMBL" id="JAG89961.1"/>
    </source>
</evidence>
<proteinExistence type="evidence at transcript level"/>
<dbReference type="SMART" id="SM00355">
    <property type="entry name" value="ZnF_C2H2"/>
    <property type="match status" value="2"/>
</dbReference>
<keyword evidence="4" id="KW-0862">Zinc</keyword>
<dbReference type="AlphaFoldDB" id="A0A0C9RRT8"/>
<dbReference type="InterPro" id="IPR036236">
    <property type="entry name" value="Znf_C2H2_sf"/>
</dbReference>
<accession>A0A0C9RRT8</accession>
<dbReference type="Gene3D" id="3.30.160.60">
    <property type="entry name" value="Classic Zinc Finger"/>
    <property type="match status" value="2"/>
</dbReference>
<name>A0A0C9RRT8_AMBAM</name>
<evidence type="ECO:0000256" key="2">
    <source>
        <dbReference type="ARBA" id="ARBA00022737"/>
    </source>
</evidence>
<evidence type="ECO:0000256" key="7">
    <source>
        <dbReference type="SAM" id="MobiDB-lite"/>
    </source>
</evidence>
<evidence type="ECO:0000256" key="1">
    <source>
        <dbReference type="ARBA" id="ARBA00022723"/>
    </source>
</evidence>
<feature type="domain" description="C2H2-type" evidence="8">
    <location>
        <begin position="81"/>
        <end position="108"/>
    </location>
</feature>
<keyword evidence="2" id="KW-0677">Repeat</keyword>
<reference evidence="9" key="1">
    <citation type="journal article" date="2015" name="PLoS ONE">
        <title>An Insight into the Sialome of the Lone Star Tick, Amblyomma americanum, with a Glimpse on Its Time Dependent Gene Expression.</title>
        <authorList>
            <person name="Karim S."/>
            <person name="Ribeiro J.M."/>
        </authorList>
    </citation>
    <scope>NUCLEOTIDE SEQUENCE</scope>
    <source>
        <tissue evidence="9">Salivary gland</tissue>
    </source>
</reference>
<feature type="non-terminal residue" evidence="9">
    <location>
        <position position="1"/>
    </location>
</feature>
<evidence type="ECO:0000259" key="8">
    <source>
        <dbReference type="PROSITE" id="PS50157"/>
    </source>
</evidence>
<dbReference type="GO" id="GO:0000978">
    <property type="term" value="F:RNA polymerase II cis-regulatory region sequence-specific DNA binding"/>
    <property type="evidence" value="ECO:0007669"/>
    <property type="project" value="TreeGrafter"/>
</dbReference>
<keyword evidence="3 6" id="KW-0863">Zinc-finger</keyword>
<evidence type="ECO:0000256" key="4">
    <source>
        <dbReference type="ARBA" id="ARBA00022833"/>
    </source>
</evidence>
<dbReference type="PROSITE" id="PS00028">
    <property type="entry name" value="ZINC_FINGER_C2H2_1"/>
    <property type="match status" value="2"/>
</dbReference>
<dbReference type="Pfam" id="PF00096">
    <property type="entry name" value="zf-C2H2"/>
    <property type="match status" value="2"/>
</dbReference>
<organism evidence="9">
    <name type="scientific">Amblyomma americanum</name>
    <name type="common">Lone star tick</name>
    <dbReference type="NCBI Taxonomy" id="6943"/>
    <lineage>
        <taxon>Eukaryota</taxon>
        <taxon>Metazoa</taxon>
        <taxon>Ecdysozoa</taxon>
        <taxon>Arthropoda</taxon>
        <taxon>Chelicerata</taxon>
        <taxon>Arachnida</taxon>
        <taxon>Acari</taxon>
        <taxon>Parasitiformes</taxon>
        <taxon>Ixodida</taxon>
        <taxon>Ixodoidea</taxon>
        <taxon>Ixodidae</taxon>
        <taxon>Amblyomminae</taxon>
        <taxon>Amblyomma</taxon>
    </lineage>
</organism>
<evidence type="ECO:0000256" key="5">
    <source>
        <dbReference type="ARBA" id="ARBA00023242"/>
    </source>
</evidence>
<evidence type="ECO:0000256" key="3">
    <source>
        <dbReference type="ARBA" id="ARBA00022771"/>
    </source>
</evidence>
<protein>
    <submittedName>
        <fullName evidence="9">Putative c2h2-type zn-finger protein</fullName>
    </submittedName>
</protein>
<dbReference type="PROSITE" id="PS50157">
    <property type="entry name" value="ZINC_FINGER_C2H2_2"/>
    <property type="match status" value="2"/>
</dbReference>
<keyword evidence="5" id="KW-0539">Nucleus</keyword>